<dbReference type="CDD" id="cd04301">
    <property type="entry name" value="NAT_SF"/>
    <property type="match status" value="1"/>
</dbReference>
<evidence type="ECO:0000313" key="5">
    <source>
        <dbReference type="Proteomes" id="UP000295391"/>
    </source>
</evidence>
<evidence type="ECO:0000256" key="1">
    <source>
        <dbReference type="ARBA" id="ARBA00022679"/>
    </source>
</evidence>
<dbReference type="InterPro" id="IPR000182">
    <property type="entry name" value="GNAT_dom"/>
</dbReference>
<dbReference type="InterPro" id="IPR016181">
    <property type="entry name" value="Acyl_CoA_acyltransferase"/>
</dbReference>
<dbReference type="SUPFAM" id="SSF55729">
    <property type="entry name" value="Acyl-CoA N-acyltransferases (Nat)"/>
    <property type="match status" value="1"/>
</dbReference>
<name>A0A4R6VR15_9HYPH</name>
<proteinExistence type="predicted"/>
<keyword evidence="1" id="KW-0808">Transferase</keyword>
<dbReference type="RefSeq" id="WP_133571154.1">
    <property type="nucleotide sequence ID" value="NZ_SNYR01000001.1"/>
</dbReference>
<dbReference type="InterPro" id="IPR050832">
    <property type="entry name" value="Bact_Acetyltransf"/>
</dbReference>
<accession>A0A4R6VR15</accession>
<dbReference type="Gene3D" id="3.40.630.30">
    <property type="match status" value="1"/>
</dbReference>
<dbReference type="GO" id="GO:0016747">
    <property type="term" value="F:acyltransferase activity, transferring groups other than amino-acyl groups"/>
    <property type="evidence" value="ECO:0007669"/>
    <property type="project" value="InterPro"/>
</dbReference>
<comment type="caution">
    <text evidence="4">The sequence shown here is derived from an EMBL/GenBank/DDBJ whole genome shotgun (WGS) entry which is preliminary data.</text>
</comment>
<dbReference type="OrthoDB" id="9799154at2"/>
<keyword evidence="2" id="KW-0012">Acyltransferase</keyword>
<evidence type="ECO:0000256" key="2">
    <source>
        <dbReference type="ARBA" id="ARBA00023315"/>
    </source>
</evidence>
<sequence>MGQEITIRPCRVEDSDALRVCLREVWHATYDSFVGVARVEEFVELWLTDAQLQKEAESPEIVSLLAWSGDAIVGQALLREIAPGTVRLARLYVQPAFHGIGVGKSLFGEGLEAFPNAELVHLEVYEPNRRAIGFYQSLGFVETARQQSEYAPDGVFEILMEMKL</sequence>
<dbReference type="Proteomes" id="UP000295391">
    <property type="component" value="Unassembled WGS sequence"/>
</dbReference>
<keyword evidence="4" id="KW-0687">Ribonucleoprotein</keyword>
<dbReference type="PANTHER" id="PTHR43877">
    <property type="entry name" value="AMINOALKYLPHOSPHONATE N-ACETYLTRANSFERASE-RELATED-RELATED"/>
    <property type="match status" value="1"/>
</dbReference>
<evidence type="ECO:0000313" key="4">
    <source>
        <dbReference type="EMBL" id="TDQ66463.1"/>
    </source>
</evidence>
<dbReference type="GO" id="GO:0005840">
    <property type="term" value="C:ribosome"/>
    <property type="evidence" value="ECO:0007669"/>
    <property type="project" value="UniProtKB-KW"/>
</dbReference>
<organism evidence="4 5">
    <name type="scientific">Maritalea mobilis</name>
    <dbReference type="NCBI Taxonomy" id="483324"/>
    <lineage>
        <taxon>Bacteria</taxon>
        <taxon>Pseudomonadati</taxon>
        <taxon>Pseudomonadota</taxon>
        <taxon>Alphaproteobacteria</taxon>
        <taxon>Hyphomicrobiales</taxon>
        <taxon>Devosiaceae</taxon>
        <taxon>Maritalea</taxon>
    </lineage>
</organism>
<gene>
    <name evidence="4" type="ORF">ATL17_0459</name>
</gene>
<dbReference type="AlphaFoldDB" id="A0A4R6VR15"/>
<dbReference type="EMBL" id="SNYR01000001">
    <property type="protein sequence ID" value="TDQ66463.1"/>
    <property type="molecule type" value="Genomic_DNA"/>
</dbReference>
<dbReference type="PROSITE" id="PS51186">
    <property type="entry name" value="GNAT"/>
    <property type="match status" value="1"/>
</dbReference>
<evidence type="ECO:0000259" key="3">
    <source>
        <dbReference type="PROSITE" id="PS51186"/>
    </source>
</evidence>
<protein>
    <submittedName>
        <fullName evidence="4">Ribosomal protein S18 acetylase RimI-like enzyme</fullName>
    </submittedName>
</protein>
<keyword evidence="4" id="KW-0689">Ribosomal protein</keyword>
<reference evidence="4 5" key="1">
    <citation type="submission" date="2019-03" db="EMBL/GenBank/DDBJ databases">
        <title>Genomic Encyclopedia of Type Strains, Phase III (KMG-III): the genomes of soil and plant-associated and newly described type strains.</title>
        <authorList>
            <person name="Whitman W."/>
        </authorList>
    </citation>
    <scope>NUCLEOTIDE SEQUENCE [LARGE SCALE GENOMIC DNA]</scope>
    <source>
        <strain evidence="4 5">CGMCC 1.7002</strain>
    </source>
</reference>
<feature type="domain" description="N-acetyltransferase" evidence="3">
    <location>
        <begin position="5"/>
        <end position="164"/>
    </location>
</feature>
<dbReference type="Pfam" id="PF00583">
    <property type="entry name" value="Acetyltransf_1"/>
    <property type="match status" value="1"/>
</dbReference>
<keyword evidence="5" id="KW-1185">Reference proteome</keyword>